<dbReference type="CDD" id="cd22157">
    <property type="entry name" value="F-box_AtFBW1-like"/>
    <property type="match status" value="1"/>
</dbReference>
<dbReference type="Proteomes" id="UP000187203">
    <property type="component" value="Unassembled WGS sequence"/>
</dbReference>
<dbReference type="EMBL" id="AWUE01015661">
    <property type="protein sequence ID" value="OMO96323.1"/>
    <property type="molecule type" value="Genomic_DNA"/>
</dbReference>
<dbReference type="NCBIfam" id="TIGR01640">
    <property type="entry name" value="F_box_assoc_1"/>
    <property type="match status" value="1"/>
</dbReference>
<dbReference type="STRING" id="93759.A0A1R3JNG1"/>
<dbReference type="InterPro" id="IPR006527">
    <property type="entry name" value="F-box-assoc_dom_typ1"/>
</dbReference>
<evidence type="ECO:0000259" key="1">
    <source>
        <dbReference type="SMART" id="SM00256"/>
    </source>
</evidence>
<dbReference type="PANTHER" id="PTHR31672">
    <property type="entry name" value="BNACNNG10540D PROTEIN"/>
    <property type="match status" value="1"/>
</dbReference>
<proteinExistence type="predicted"/>
<dbReference type="OrthoDB" id="1939031at2759"/>
<feature type="domain" description="F-box" evidence="1">
    <location>
        <begin position="20"/>
        <end position="60"/>
    </location>
</feature>
<keyword evidence="3" id="KW-1185">Reference proteome</keyword>
<organism evidence="2 3">
    <name type="scientific">Corchorus olitorius</name>
    <dbReference type="NCBI Taxonomy" id="93759"/>
    <lineage>
        <taxon>Eukaryota</taxon>
        <taxon>Viridiplantae</taxon>
        <taxon>Streptophyta</taxon>
        <taxon>Embryophyta</taxon>
        <taxon>Tracheophyta</taxon>
        <taxon>Spermatophyta</taxon>
        <taxon>Magnoliopsida</taxon>
        <taxon>eudicotyledons</taxon>
        <taxon>Gunneridae</taxon>
        <taxon>Pentapetalae</taxon>
        <taxon>rosids</taxon>
        <taxon>malvids</taxon>
        <taxon>Malvales</taxon>
        <taxon>Malvaceae</taxon>
        <taxon>Grewioideae</taxon>
        <taxon>Apeibeae</taxon>
        <taxon>Corchorus</taxon>
    </lineage>
</organism>
<comment type="caution">
    <text evidence="2">The sequence shown here is derived from an EMBL/GenBank/DDBJ whole genome shotgun (WGS) entry which is preliminary data.</text>
</comment>
<dbReference type="SUPFAM" id="SSF81383">
    <property type="entry name" value="F-box domain"/>
    <property type="match status" value="1"/>
</dbReference>
<dbReference type="InterPro" id="IPR001810">
    <property type="entry name" value="F-box_dom"/>
</dbReference>
<dbReference type="InterPro" id="IPR017451">
    <property type="entry name" value="F-box-assoc_interact_dom"/>
</dbReference>
<evidence type="ECO:0000313" key="2">
    <source>
        <dbReference type="EMBL" id="OMO96323.1"/>
    </source>
</evidence>
<gene>
    <name evidence="2" type="ORF">COLO4_15337</name>
</gene>
<dbReference type="SMART" id="SM00256">
    <property type="entry name" value="FBOX"/>
    <property type="match status" value="1"/>
</dbReference>
<dbReference type="InterPro" id="IPR036047">
    <property type="entry name" value="F-box-like_dom_sf"/>
</dbReference>
<dbReference type="Pfam" id="PF07734">
    <property type="entry name" value="FBA_1"/>
    <property type="match status" value="1"/>
</dbReference>
<dbReference type="PANTHER" id="PTHR31672:SF13">
    <property type="entry name" value="F-BOX PROTEIN CPR30-LIKE"/>
    <property type="match status" value="1"/>
</dbReference>
<dbReference type="Pfam" id="PF00646">
    <property type="entry name" value="F-box"/>
    <property type="match status" value="1"/>
</dbReference>
<dbReference type="InterPro" id="IPR050796">
    <property type="entry name" value="SCF_F-box_component"/>
</dbReference>
<dbReference type="AlphaFoldDB" id="A0A1R3JNG1"/>
<reference evidence="3" key="1">
    <citation type="submission" date="2013-09" db="EMBL/GenBank/DDBJ databases">
        <title>Corchorus olitorius genome sequencing.</title>
        <authorList>
            <person name="Alam M."/>
            <person name="Haque M.S."/>
            <person name="Islam M.S."/>
            <person name="Emdad E.M."/>
            <person name="Islam M.M."/>
            <person name="Ahmed B."/>
            <person name="Halim A."/>
            <person name="Hossen Q.M.M."/>
            <person name="Hossain M.Z."/>
            <person name="Ahmed R."/>
            <person name="Khan M.M."/>
            <person name="Islam R."/>
            <person name="Rashid M.M."/>
            <person name="Khan S.A."/>
            <person name="Rahman M.S."/>
            <person name="Alam M."/>
            <person name="Yahiya A.S."/>
            <person name="Khan M.S."/>
            <person name="Azam M.S."/>
            <person name="Haque T."/>
            <person name="Lashkar M.Z.H."/>
            <person name="Akhand A.I."/>
            <person name="Morshed G."/>
            <person name="Roy S."/>
            <person name="Uddin K.S."/>
            <person name="Rabeya T."/>
            <person name="Hossain A.S."/>
            <person name="Chowdhury A."/>
            <person name="Snigdha A.R."/>
            <person name="Mortoza M.S."/>
            <person name="Matin S.A."/>
            <person name="Hoque S.M.E."/>
            <person name="Islam M.K."/>
            <person name="Roy D.K."/>
            <person name="Haider R."/>
            <person name="Moosa M.M."/>
            <person name="Elias S.M."/>
            <person name="Hasan A.M."/>
            <person name="Jahan S."/>
            <person name="Shafiuddin M."/>
            <person name="Mahmood N."/>
            <person name="Shommy N.S."/>
        </authorList>
    </citation>
    <scope>NUCLEOTIDE SEQUENCE [LARGE SCALE GENOMIC DNA]</scope>
    <source>
        <strain evidence="3">cv. O-4</strain>
    </source>
</reference>
<protein>
    <recommendedName>
        <fullName evidence="1">F-box domain-containing protein</fullName>
    </recommendedName>
</protein>
<sequence length="395" mass="45778">MANRGEKGPRETDYDDAVLVHHDVIEDILAKLPVKTLIRFKSVSKQWCFSINNPNFTRQHLSNQRKKDAGFLFAYRGSNDTTGFSKEIVLCSTAENYKISRLIRFSNILPQDRYNMSHSCDGIICFYGQFNIHLINYSTLEIRTLPPGTLSNTPHYCYHTFPDPYFPGGYIHVGEWRSPRHQLGIGRDEVTKQYKIVKVFDPVVDYYWHANSNCEIFTLDRNPNASWKNIGIVPYKISFTANPVHVNGAIYWFTDEIYHGNKSEVIVMFDLHRENFQAIPHPSCCSDPTKPRNTMQLATLRGSLCLFERLIDQSELNVWIMKTCERSKVVTWENIPFLKFPRQIGPRFAIAEDKDEKFCWACDWEEDQGGQMFAATTFTDSLVPLYGQRLQLIDI</sequence>
<name>A0A1R3JNG1_9ROSI</name>
<accession>A0A1R3JNG1</accession>
<evidence type="ECO:0000313" key="3">
    <source>
        <dbReference type="Proteomes" id="UP000187203"/>
    </source>
</evidence>